<proteinExistence type="predicted"/>
<dbReference type="Proteomes" id="UP000822688">
    <property type="component" value="Chromosome V"/>
</dbReference>
<name>A0A8T0HPE8_CERPU</name>
<evidence type="ECO:0000313" key="2">
    <source>
        <dbReference type="EMBL" id="KAG0572754.1"/>
    </source>
</evidence>
<feature type="compositionally biased region" description="Polar residues" evidence="1">
    <location>
        <begin position="79"/>
        <end position="88"/>
    </location>
</feature>
<dbReference type="AlphaFoldDB" id="A0A8T0HPE8"/>
<evidence type="ECO:0000256" key="1">
    <source>
        <dbReference type="SAM" id="MobiDB-lite"/>
    </source>
</evidence>
<dbReference type="EMBL" id="CM026426">
    <property type="protein sequence ID" value="KAG0572754.1"/>
    <property type="molecule type" value="Genomic_DNA"/>
</dbReference>
<sequence>MKRVHGVLSHPPPVDVEGVRSWLRRVKLYEEVNWEAELPSYAAVEHLLDDDFVFEWTPLCTRQYEAIVRLTGVVHRTMEGNNADTPMDQNAPVVSGDASGGHGG</sequence>
<evidence type="ECO:0000313" key="3">
    <source>
        <dbReference type="Proteomes" id="UP000822688"/>
    </source>
</evidence>
<protein>
    <submittedName>
        <fullName evidence="2">Uncharacterized protein</fullName>
    </submittedName>
</protein>
<comment type="caution">
    <text evidence="2">The sequence shown here is derived from an EMBL/GenBank/DDBJ whole genome shotgun (WGS) entry which is preliminary data.</text>
</comment>
<accession>A0A8T0HPE8</accession>
<reference evidence="2" key="1">
    <citation type="submission" date="2020-06" db="EMBL/GenBank/DDBJ databases">
        <title>WGS assembly of Ceratodon purpureus strain R40.</title>
        <authorList>
            <person name="Carey S.B."/>
            <person name="Jenkins J."/>
            <person name="Shu S."/>
            <person name="Lovell J.T."/>
            <person name="Sreedasyam A."/>
            <person name="Maumus F."/>
            <person name="Tiley G.P."/>
            <person name="Fernandez-Pozo N."/>
            <person name="Barry K."/>
            <person name="Chen C."/>
            <person name="Wang M."/>
            <person name="Lipzen A."/>
            <person name="Daum C."/>
            <person name="Saski C.A."/>
            <person name="Payton A.C."/>
            <person name="Mcbreen J.C."/>
            <person name="Conrad R.E."/>
            <person name="Kollar L.M."/>
            <person name="Olsson S."/>
            <person name="Huttunen S."/>
            <person name="Landis J.B."/>
            <person name="Wickett N.J."/>
            <person name="Johnson M.G."/>
            <person name="Rensing S.A."/>
            <person name="Grimwood J."/>
            <person name="Schmutz J."/>
            <person name="Mcdaniel S.F."/>
        </authorList>
    </citation>
    <scope>NUCLEOTIDE SEQUENCE</scope>
    <source>
        <strain evidence="2">R40</strain>
    </source>
</reference>
<feature type="region of interest" description="Disordered" evidence="1">
    <location>
        <begin position="79"/>
        <end position="104"/>
    </location>
</feature>
<gene>
    <name evidence="2" type="ORF">KC19_VG122100</name>
</gene>
<organism evidence="2 3">
    <name type="scientific">Ceratodon purpureus</name>
    <name type="common">Fire moss</name>
    <name type="synonym">Dicranum purpureum</name>
    <dbReference type="NCBI Taxonomy" id="3225"/>
    <lineage>
        <taxon>Eukaryota</taxon>
        <taxon>Viridiplantae</taxon>
        <taxon>Streptophyta</taxon>
        <taxon>Embryophyta</taxon>
        <taxon>Bryophyta</taxon>
        <taxon>Bryophytina</taxon>
        <taxon>Bryopsida</taxon>
        <taxon>Dicranidae</taxon>
        <taxon>Pseudoditrichales</taxon>
        <taxon>Ditrichaceae</taxon>
        <taxon>Ceratodon</taxon>
    </lineage>
</organism>
<keyword evidence="3" id="KW-1185">Reference proteome</keyword>